<organism evidence="2 3">
    <name type="scientific">Rhizoclosmatium globosum</name>
    <dbReference type="NCBI Taxonomy" id="329046"/>
    <lineage>
        <taxon>Eukaryota</taxon>
        <taxon>Fungi</taxon>
        <taxon>Fungi incertae sedis</taxon>
        <taxon>Chytridiomycota</taxon>
        <taxon>Chytridiomycota incertae sedis</taxon>
        <taxon>Chytridiomycetes</taxon>
        <taxon>Chytridiales</taxon>
        <taxon>Chytriomycetaceae</taxon>
        <taxon>Rhizoclosmatium</taxon>
    </lineage>
</organism>
<proteinExistence type="predicted"/>
<accession>A0A1Y2D1F4</accession>
<evidence type="ECO:0000313" key="2">
    <source>
        <dbReference type="EMBL" id="ORY53112.1"/>
    </source>
</evidence>
<feature type="region of interest" description="Disordered" evidence="1">
    <location>
        <begin position="293"/>
        <end position="346"/>
    </location>
</feature>
<dbReference type="EMBL" id="MCGO01000002">
    <property type="protein sequence ID" value="ORY53112.1"/>
    <property type="molecule type" value="Genomic_DNA"/>
</dbReference>
<evidence type="ECO:0000313" key="3">
    <source>
        <dbReference type="Proteomes" id="UP000193642"/>
    </source>
</evidence>
<reference evidence="2 3" key="1">
    <citation type="submission" date="2016-07" db="EMBL/GenBank/DDBJ databases">
        <title>Pervasive Adenine N6-methylation of Active Genes in Fungi.</title>
        <authorList>
            <consortium name="DOE Joint Genome Institute"/>
            <person name="Mondo S.J."/>
            <person name="Dannebaum R.O."/>
            <person name="Kuo R.C."/>
            <person name="Labutti K."/>
            <person name="Haridas S."/>
            <person name="Kuo A."/>
            <person name="Salamov A."/>
            <person name="Ahrendt S.R."/>
            <person name="Lipzen A."/>
            <person name="Sullivan W."/>
            <person name="Andreopoulos W.B."/>
            <person name="Clum A."/>
            <person name="Lindquist E."/>
            <person name="Daum C."/>
            <person name="Ramamoorthy G.K."/>
            <person name="Gryganskyi A."/>
            <person name="Culley D."/>
            <person name="Magnuson J.K."/>
            <person name="James T.Y."/>
            <person name="O'Malley M.A."/>
            <person name="Stajich J.E."/>
            <person name="Spatafora J.W."/>
            <person name="Visel A."/>
            <person name="Grigoriev I.V."/>
        </authorList>
    </citation>
    <scope>NUCLEOTIDE SEQUENCE [LARGE SCALE GENOMIC DNA]</scope>
    <source>
        <strain evidence="2 3">JEL800</strain>
    </source>
</reference>
<dbReference type="OrthoDB" id="2111746at2759"/>
<feature type="compositionally biased region" description="Low complexity" evidence="1">
    <location>
        <begin position="617"/>
        <end position="638"/>
    </location>
</feature>
<gene>
    <name evidence="2" type="ORF">BCR33DRAFT_845342</name>
</gene>
<feature type="region of interest" description="Disordered" evidence="1">
    <location>
        <begin position="550"/>
        <end position="577"/>
    </location>
</feature>
<feature type="compositionally biased region" description="Acidic residues" evidence="1">
    <location>
        <begin position="293"/>
        <end position="311"/>
    </location>
</feature>
<name>A0A1Y2D1F4_9FUNG</name>
<feature type="region of interest" description="Disordered" evidence="1">
    <location>
        <begin position="617"/>
        <end position="653"/>
    </location>
</feature>
<feature type="compositionally biased region" description="Acidic residues" evidence="1">
    <location>
        <begin position="714"/>
        <end position="733"/>
    </location>
</feature>
<feature type="compositionally biased region" description="Polar residues" evidence="1">
    <location>
        <begin position="556"/>
        <end position="577"/>
    </location>
</feature>
<feature type="compositionally biased region" description="Polar residues" evidence="1">
    <location>
        <begin position="333"/>
        <end position="346"/>
    </location>
</feature>
<dbReference type="Proteomes" id="UP000193642">
    <property type="component" value="Unassembled WGS sequence"/>
</dbReference>
<protein>
    <submittedName>
        <fullName evidence="2">Uncharacterized protein</fullName>
    </submittedName>
</protein>
<evidence type="ECO:0000256" key="1">
    <source>
        <dbReference type="SAM" id="MobiDB-lite"/>
    </source>
</evidence>
<comment type="caution">
    <text evidence="2">The sequence shown here is derived from an EMBL/GenBank/DDBJ whole genome shotgun (WGS) entry which is preliminary data.</text>
</comment>
<dbReference type="AlphaFoldDB" id="A0A1Y2D1F4"/>
<feature type="region of interest" description="Disordered" evidence="1">
    <location>
        <begin position="757"/>
        <end position="779"/>
    </location>
</feature>
<keyword evidence="3" id="KW-1185">Reference proteome</keyword>
<feature type="region of interest" description="Disordered" evidence="1">
    <location>
        <begin position="701"/>
        <end position="734"/>
    </location>
</feature>
<feature type="region of interest" description="Disordered" evidence="1">
    <location>
        <begin position="1"/>
        <end position="21"/>
    </location>
</feature>
<sequence>MATTLTLQPLPEADEDTQEGNSPFVYGYCGLEGTLVRGLVAIDHRGRAPLSIAALRIEFKGVQTLSFARENGDVEKLSKILVLLSETILTNETIPPGAPLSIPFSLALPEPSDRHAPLMKASIRLANLLQPSTSFKGLSSYHSTYEGATTYTLTATLQELPQPSLPPLCISTHKDNYNTNPSIPCDSPLEYEIELCATTIGPQDDLTFRYRLAVARDAAARGVRVKKVSLVLREHKTMGSTISTLIPSTYKCIKSSSEVTRWEFEEADFRKTLLRDREVFGNADDRIQDFEGVEIEGDGELSNDEGDEDNLDDGRGRRISNQPKGRTIKVNPRLTSKPVTPANRNQKQKGFNAGFVEMSELRPRRKMVDGLSSYTPSHTLSTNASTYDHTFRPQTFSDGWSGGLVVMAYTQLVYPNPHQHMYQTVPYLEVKHTLQVRVEMYGVEKPIVHECWAVVASIGKRGVFGVLDNRVELMPTMDYDKVVGNDVWVPRYEREDPFLGDLVPAVEYSEEHEDDLDAFFGELKHLIRNHPPPPPATLPEGHPLLRKEKEEGSGLLSVQNSAAGRSRSVTPNPLGTPSTTFHIINSLLYGYETRLRDHEDDSENDLDYYKAPSYYKSPIPSPKKLPTLPSTSPDSSGPSKHRKMSINTLMGGSVPPPLPSAHTILAHDAAAVSINSPTHARVLLDIKNLGIQRQLHYPQTCLDVSPSSSGGSNGDDEDVLDSGEDDEDDESEEVMVIKHPLLADEEVEARRRKAIARKIVRGSRSGGSGSTGMVDVDNL</sequence>